<dbReference type="KEGG" id="acm:AciX9_1385"/>
<sequence length="81" mass="9124">MKAIRTKRSLYNMEELVFVITPDEEDGGFCAAAVGVPIFTQGDDWLDLCAMVLDATKCYYYDSEPPATVRLMLREQVLKVA</sequence>
<dbReference type="STRING" id="1198114.AciX9_1385"/>
<dbReference type="Gene3D" id="3.30.160.250">
    <property type="match status" value="1"/>
</dbReference>
<organism evidence="2">
    <name type="scientific">Granulicella tundricola (strain ATCC BAA-1859 / DSM 23138 / MP5ACTX9)</name>
    <dbReference type="NCBI Taxonomy" id="1198114"/>
    <lineage>
        <taxon>Bacteria</taxon>
        <taxon>Pseudomonadati</taxon>
        <taxon>Acidobacteriota</taxon>
        <taxon>Terriglobia</taxon>
        <taxon>Terriglobales</taxon>
        <taxon>Acidobacteriaceae</taxon>
        <taxon>Granulicella</taxon>
    </lineage>
</organism>
<dbReference type="PaxDb" id="1198114-AciX9_1385"/>
<dbReference type="HOGENOM" id="CLU_184590_1_0_0"/>
<name>E8WVJ6_GRATM</name>
<evidence type="ECO:0000313" key="2">
    <source>
        <dbReference type="Proteomes" id="UP000000343"/>
    </source>
</evidence>
<dbReference type="AlphaFoldDB" id="E8WVJ6"/>
<gene>
    <name evidence="1" type="ordered locus">AciX9_1385</name>
</gene>
<dbReference type="EMBL" id="CP002480">
    <property type="protein sequence ID" value="ADW68444.1"/>
    <property type="molecule type" value="Genomic_DNA"/>
</dbReference>
<dbReference type="Proteomes" id="UP000000343">
    <property type="component" value="Chromosome"/>
</dbReference>
<evidence type="ECO:0000313" key="1">
    <source>
        <dbReference type="EMBL" id="ADW68444.1"/>
    </source>
</evidence>
<accession>E8WVJ6</accession>
<protein>
    <submittedName>
        <fullName evidence="1">2-oxoisovalerate dehydrogenase, E1 component beta subunit</fullName>
    </submittedName>
</protein>
<keyword evidence="2" id="KW-1185">Reference proteome</keyword>
<proteinExistence type="predicted"/>
<reference evidence="2" key="1">
    <citation type="submission" date="2011-01" db="EMBL/GenBank/DDBJ databases">
        <title>Complete sequence of chromosome of Acidobacterium sp. MP5ACTX9.</title>
        <authorList>
            <consortium name="US DOE Joint Genome Institute"/>
            <person name="Lucas S."/>
            <person name="Copeland A."/>
            <person name="Lapidus A."/>
            <person name="Cheng J.-F."/>
            <person name="Goodwin L."/>
            <person name="Pitluck S."/>
            <person name="Teshima H."/>
            <person name="Detter J.C."/>
            <person name="Han C."/>
            <person name="Tapia R."/>
            <person name="Land M."/>
            <person name="Hauser L."/>
            <person name="Kyrpides N."/>
            <person name="Ivanova N."/>
            <person name="Ovchinnikova G."/>
            <person name="Pagani I."/>
            <person name="Rawat S.R."/>
            <person name="Mannisto M."/>
            <person name="Haggblom M.M."/>
            <person name="Woyke T."/>
        </authorList>
    </citation>
    <scope>NUCLEOTIDE SEQUENCE [LARGE SCALE GENOMIC DNA]</scope>
    <source>
        <strain evidence="2">MP5ACTX9</strain>
    </source>
</reference>
<dbReference type="eggNOG" id="COG1598">
    <property type="taxonomic scope" value="Bacteria"/>
</dbReference>